<dbReference type="AlphaFoldDB" id="A0AB34HJZ2"/>
<gene>
    <name evidence="2" type="ORF">J1605_020614</name>
</gene>
<sequence>MRHVLMWCRHLFLEPLKELLSPRPGPPTAPSPRDGGTTLHSSLVIGQLSDEEVVPGFLQWPPVKVFVEHRYDFVDRSVWVGFHPQQ</sequence>
<accession>A0AB34HJZ2</accession>
<reference evidence="2 3" key="1">
    <citation type="submission" date="2022-11" db="EMBL/GenBank/DDBJ databases">
        <title>Whole genome sequence of Eschrichtius robustus ER-17-0199.</title>
        <authorList>
            <person name="Bruniche-Olsen A."/>
            <person name="Black A.N."/>
            <person name="Fields C.J."/>
            <person name="Walden K."/>
            <person name="Dewoody J.A."/>
        </authorList>
    </citation>
    <scope>NUCLEOTIDE SEQUENCE [LARGE SCALE GENOMIC DNA]</scope>
    <source>
        <strain evidence="2">ER-17-0199</strain>
        <tissue evidence="2">Blubber</tissue>
    </source>
</reference>
<feature type="region of interest" description="Disordered" evidence="1">
    <location>
        <begin position="19"/>
        <end position="40"/>
    </location>
</feature>
<dbReference type="EMBL" id="JAIQCJ010001207">
    <property type="protein sequence ID" value="KAJ8791518.1"/>
    <property type="molecule type" value="Genomic_DNA"/>
</dbReference>
<proteinExistence type="predicted"/>
<evidence type="ECO:0000313" key="3">
    <source>
        <dbReference type="Proteomes" id="UP001159641"/>
    </source>
</evidence>
<keyword evidence="3" id="KW-1185">Reference proteome</keyword>
<protein>
    <submittedName>
        <fullName evidence="2">Uncharacterized protein</fullName>
    </submittedName>
</protein>
<organism evidence="2 3">
    <name type="scientific">Eschrichtius robustus</name>
    <name type="common">California gray whale</name>
    <name type="synonym">Eschrichtius gibbosus</name>
    <dbReference type="NCBI Taxonomy" id="9764"/>
    <lineage>
        <taxon>Eukaryota</taxon>
        <taxon>Metazoa</taxon>
        <taxon>Chordata</taxon>
        <taxon>Craniata</taxon>
        <taxon>Vertebrata</taxon>
        <taxon>Euteleostomi</taxon>
        <taxon>Mammalia</taxon>
        <taxon>Eutheria</taxon>
        <taxon>Laurasiatheria</taxon>
        <taxon>Artiodactyla</taxon>
        <taxon>Whippomorpha</taxon>
        <taxon>Cetacea</taxon>
        <taxon>Mysticeti</taxon>
        <taxon>Eschrichtiidae</taxon>
        <taxon>Eschrichtius</taxon>
    </lineage>
</organism>
<evidence type="ECO:0000256" key="1">
    <source>
        <dbReference type="SAM" id="MobiDB-lite"/>
    </source>
</evidence>
<comment type="caution">
    <text evidence="2">The sequence shown here is derived from an EMBL/GenBank/DDBJ whole genome shotgun (WGS) entry which is preliminary data.</text>
</comment>
<dbReference type="Proteomes" id="UP001159641">
    <property type="component" value="Unassembled WGS sequence"/>
</dbReference>
<name>A0AB34HJZ2_ESCRO</name>
<evidence type="ECO:0000313" key="2">
    <source>
        <dbReference type="EMBL" id="KAJ8791518.1"/>
    </source>
</evidence>